<comment type="caution">
    <text evidence="4">The sequence shown here is derived from an EMBL/GenBank/DDBJ whole genome shotgun (WGS) entry which is preliminary data.</text>
</comment>
<evidence type="ECO:0000256" key="1">
    <source>
        <dbReference type="ARBA" id="ARBA00006484"/>
    </source>
</evidence>
<dbReference type="SUPFAM" id="SSF51735">
    <property type="entry name" value="NAD(P)-binding Rossmann-fold domains"/>
    <property type="match status" value="1"/>
</dbReference>
<dbReference type="PANTHER" id="PTHR43008:SF13">
    <property type="entry name" value="L-XYLULOSE REDUCTASE-RELATED"/>
    <property type="match status" value="1"/>
</dbReference>
<gene>
    <name evidence="4" type="ORF">C7M61_000320</name>
</gene>
<dbReference type="VEuPathDB" id="FungiDB:C7M61_000320"/>
<dbReference type="FunFam" id="3.40.50.720:FF:000090">
    <property type="entry name" value="NADP-dependent mannitol dehydrogenase"/>
    <property type="match status" value="1"/>
</dbReference>
<sequence>MSTIRKPNPQLSDSVFEMFSMKGKVTIITGAAGGIGAEVSRALAEAGGDCALWYGNNTAAIDIAKELEEKYKVKAKAYKVDVREWEQVDNGVKEVIKDFGHLDVMIANAGIPATTGLLKLSFEEWNNVVQTDYNGVFYCARAAGQVFEKQGHGNLITTASMSGSIVNLPQNQANYNAIKAAVIHLTKSLAVEWADFARCNSVSPGYIDTPISYKVTDEVKEEWYRRTPMRRDADARELKGIYLYLASNASTFTTGSDFIVDGGHCCP</sequence>
<accession>A0A2P7YXJ7</accession>
<dbReference type="PANTHER" id="PTHR43008">
    <property type="entry name" value="BENZIL REDUCTASE"/>
    <property type="match status" value="1"/>
</dbReference>
<dbReference type="GO" id="GO:0005975">
    <property type="term" value="P:carbohydrate metabolic process"/>
    <property type="evidence" value="ECO:0007669"/>
    <property type="project" value="UniProtKB-ARBA"/>
</dbReference>
<dbReference type="PRINTS" id="PR00081">
    <property type="entry name" value="GDHRDH"/>
</dbReference>
<dbReference type="STRING" id="418784.A0A2P7YXJ7"/>
<comment type="similarity">
    <text evidence="1">Belongs to the short-chain dehydrogenases/reductases (SDR) family.</text>
</comment>
<organism evidence="4 5">
    <name type="scientific">Candidozyma pseudohaemuli</name>
    <dbReference type="NCBI Taxonomy" id="418784"/>
    <lineage>
        <taxon>Eukaryota</taxon>
        <taxon>Fungi</taxon>
        <taxon>Dikarya</taxon>
        <taxon>Ascomycota</taxon>
        <taxon>Saccharomycotina</taxon>
        <taxon>Pichiomycetes</taxon>
        <taxon>Metschnikowiaceae</taxon>
        <taxon>Candidozyma</taxon>
    </lineage>
</organism>
<dbReference type="PRINTS" id="PR00080">
    <property type="entry name" value="SDRFAMILY"/>
</dbReference>
<dbReference type="OrthoDB" id="1888931at2759"/>
<dbReference type="AlphaFoldDB" id="A0A2P7YXJ7"/>
<dbReference type="Gene3D" id="3.40.50.720">
    <property type="entry name" value="NAD(P)-binding Rossmann-like Domain"/>
    <property type="match status" value="1"/>
</dbReference>
<evidence type="ECO:0008006" key="6">
    <source>
        <dbReference type="Google" id="ProtNLM"/>
    </source>
</evidence>
<dbReference type="GO" id="GO:0044281">
    <property type="term" value="P:small molecule metabolic process"/>
    <property type="evidence" value="ECO:0007669"/>
    <property type="project" value="UniProtKB-ARBA"/>
</dbReference>
<evidence type="ECO:0000256" key="2">
    <source>
        <dbReference type="ARBA" id="ARBA00022857"/>
    </source>
</evidence>
<evidence type="ECO:0000313" key="5">
    <source>
        <dbReference type="Proteomes" id="UP000241107"/>
    </source>
</evidence>
<dbReference type="GeneID" id="36563713"/>
<keyword evidence="2" id="KW-0521">NADP</keyword>
<name>A0A2P7YXJ7_9ASCO</name>
<dbReference type="InterPro" id="IPR002347">
    <property type="entry name" value="SDR_fam"/>
</dbReference>
<dbReference type="GO" id="GO:0050664">
    <property type="term" value="F:oxidoreductase activity, acting on NAD(P)H, oxygen as acceptor"/>
    <property type="evidence" value="ECO:0007669"/>
    <property type="project" value="TreeGrafter"/>
</dbReference>
<dbReference type="GO" id="GO:0050085">
    <property type="term" value="F:mannitol 2-dehydrogenase (NADP+) activity"/>
    <property type="evidence" value="ECO:0007669"/>
    <property type="project" value="UniProtKB-ARBA"/>
</dbReference>
<dbReference type="Pfam" id="PF13561">
    <property type="entry name" value="adh_short_C2"/>
    <property type="match status" value="1"/>
</dbReference>
<dbReference type="RefSeq" id="XP_024715371.1">
    <property type="nucleotide sequence ID" value="XM_024855772.1"/>
</dbReference>
<dbReference type="Proteomes" id="UP000241107">
    <property type="component" value="Unassembled WGS sequence"/>
</dbReference>
<proteinExistence type="inferred from homology"/>
<dbReference type="EMBL" id="PYFQ01000001">
    <property type="protein sequence ID" value="PSK40672.1"/>
    <property type="molecule type" value="Genomic_DNA"/>
</dbReference>
<dbReference type="InterPro" id="IPR036291">
    <property type="entry name" value="NAD(P)-bd_dom_sf"/>
</dbReference>
<evidence type="ECO:0000256" key="3">
    <source>
        <dbReference type="ARBA" id="ARBA00023002"/>
    </source>
</evidence>
<evidence type="ECO:0000313" key="4">
    <source>
        <dbReference type="EMBL" id="PSK40672.1"/>
    </source>
</evidence>
<reference evidence="4 5" key="1">
    <citation type="submission" date="2018-03" db="EMBL/GenBank/DDBJ databases">
        <title>Candida pseudohaemulonii genome assembly and annotation.</title>
        <authorList>
            <person name="Munoz J.F."/>
            <person name="Gade L.G."/>
            <person name="Chow N.A."/>
            <person name="Litvintseva A.P."/>
            <person name="Loparev V.N."/>
            <person name="Cuomo C.A."/>
        </authorList>
    </citation>
    <scope>NUCLEOTIDE SEQUENCE [LARGE SCALE GENOMIC DNA]</scope>
    <source>
        <strain evidence="4 5">B12108</strain>
    </source>
</reference>
<keyword evidence="3" id="KW-0560">Oxidoreductase</keyword>
<protein>
    <recommendedName>
        <fullName evidence="6">L-xylulose reductase</fullName>
    </recommendedName>
</protein>
<keyword evidence="5" id="KW-1185">Reference proteome</keyword>